<accession>A0ABZ3F3D2</accession>
<sequence>MIGLIHITPLMDELIEDLINNRDPQYYKIFREEDLKIDIAKEIIAQSYLTYEQEMLIVIAANKYNIAAQNALLKIIEEPPEKVQFIIIAKNKNALIPTIRSRMRLIVHKHKAFIPPFELDVKKLSLESIYTFCKQNDSANHSKEDIKLRIQSLLFALFEAKITLTQKELSLFDKAIALNQNDATEKQNYIFLPLLLRIYQKQKGKK</sequence>
<gene>
    <name evidence="1" type="ORF">V3I05_08095</name>
</gene>
<dbReference type="SUPFAM" id="SSF52540">
    <property type="entry name" value="P-loop containing nucleoside triphosphate hydrolases"/>
    <property type="match status" value="1"/>
</dbReference>
<evidence type="ECO:0000313" key="2">
    <source>
        <dbReference type="Proteomes" id="UP001434737"/>
    </source>
</evidence>
<dbReference type="NCBIfam" id="NF006296">
    <property type="entry name" value="PRK08485.1"/>
    <property type="match status" value="1"/>
</dbReference>
<keyword evidence="2" id="KW-1185">Reference proteome</keyword>
<proteinExistence type="predicted"/>
<dbReference type="Gene3D" id="3.40.50.300">
    <property type="entry name" value="P-loop containing nucleotide triphosphate hydrolases"/>
    <property type="match status" value="1"/>
</dbReference>
<dbReference type="RefSeq" id="WP_300446207.1">
    <property type="nucleotide sequence ID" value="NZ_CP145316.1"/>
</dbReference>
<dbReference type="InterPro" id="IPR027417">
    <property type="entry name" value="P-loop_NTPase"/>
</dbReference>
<protein>
    <submittedName>
        <fullName evidence="1">DNA polymerase III subunit delta</fullName>
    </submittedName>
</protein>
<reference evidence="1 2" key="1">
    <citation type="submission" date="2024-02" db="EMBL/GenBank/DDBJ databases">
        <title>Genome and pathogenicity analysis of Helicobacter mastomyrinus isolated from mice.</title>
        <authorList>
            <person name="Zhu L."/>
        </authorList>
    </citation>
    <scope>NUCLEOTIDE SEQUENCE [LARGE SCALE GENOMIC DNA]</scope>
    <source>
        <strain evidence="1 2">Hm-17</strain>
    </source>
</reference>
<organism evidence="1 2">
    <name type="scientific">Helicobacter mastomyrinus</name>
    <dbReference type="NCBI Taxonomy" id="287948"/>
    <lineage>
        <taxon>Bacteria</taxon>
        <taxon>Pseudomonadati</taxon>
        <taxon>Campylobacterota</taxon>
        <taxon>Epsilonproteobacteria</taxon>
        <taxon>Campylobacterales</taxon>
        <taxon>Helicobacteraceae</taxon>
        <taxon>Helicobacter</taxon>
    </lineage>
</organism>
<dbReference type="EMBL" id="CP145316">
    <property type="protein sequence ID" value="XAM17641.1"/>
    <property type="molecule type" value="Genomic_DNA"/>
</dbReference>
<dbReference type="Pfam" id="PF13177">
    <property type="entry name" value="DNA_pol3_delta2"/>
    <property type="match status" value="1"/>
</dbReference>
<dbReference type="Proteomes" id="UP001434737">
    <property type="component" value="Chromosome"/>
</dbReference>
<name>A0ABZ3F3D2_9HELI</name>
<evidence type="ECO:0000313" key="1">
    <source>
        <dbReference type="EMBL" id="XAM17641.1"/>
    </source>
</evidence>